<accession>A0A8T2P3E9</accession>
<dbReference type="Gene3D" id="2.30.30.40">
    <property type="entry name" value="SH3 Domains"/>
    <property type="match status" value="1"/>
</dbReference>
<protein>
    <submittedName>
        <fullName evidence="1">Uncharacterized protein</fullName>
    </submittedName>
</protein>
<dbReference type="InterPro" id="IPR036028">
    <property type="entry name" value="SH3-like_dom_sf"/>
</dbReference>
<keyword evidence="2" id="KW-1185">Reference proteome</keyword>
<organism evidence="1 2">
    <name type="scientific">Albula glossodonta</name>
    <name type="common">roundjaw bonefish</name>
    <dbReference type="NCBI Taxonomy" id="121402"/>
    <lineage>
        <taxon>Eukaryota</taxon>
        <taxon>Metazoa</taxon>
        <taxon>Chordata</taxon>
        <taxon>Craniata</taxon>
        <taxon>Vertebrata</taxon>
        <taxon>Euteleostomi</taxon>
        <taxon>Actinopterygii</taxon>
        <taxon>Neopterygii</taxon>
        <taxon>Teleostei</taxon>
        <taxon>Albuliformes</taxon>
        <taxon>Albulidae</taxon>
        <taxon>Albula</taxon>
    </lineage>
</organism>
<name>A0A8T2P3E9_9TELE</name>
<dbReference type="EMBL" id="JAFBMS010000012">
    <property type="protein sequence ID" value="KAG9347963.1"/>
    <property type="molecule type" value="Genomic_DNA"/>
</dbReference>
<dbReference type="SUPFAM" id="SSF50044">
    <property type="entry name" value="SH3-domain"/>
    <property type="match status" value="1"/>
</dbReference>
<evidence type="ECO:0000313" key="2">
    <source>
        <dbReference type="Proteomes" id="UP000824540"/>
    </source>
</evidence>
<dbReference type="AlphaFoldDB" id="A0A8T2P3E9"/>
<sequence length="135" mass="14733">MVVADNYQLRGPDELELCQGAAIRVHFKDDESRWFGRLENGQTKFCQKDEHAKVSPISLRSSSVQAEADVLRGSTELKSQRGGEEGLFLAGKPVAALPPTGGPAHGSPSLLHRILSKPRRSCEHQGATNRAFEPD</sequence>
<gene>
    <name evidence="1" type="ORF">JZ751_003981</name>
</gene>
<reference evidence="1" key="1">
    <citation type="thesis" date="2021" institute="BYU ScholarsArchive" country="Provo, UT, USA">
        <title>Applications of and Algorithms for Genome Assembly and Genomic Analyses with an Emphasis on Marine Teleosts.</title>
        <authorList>
            <person name="Pickett B.D."/>
        </authorList>
    </citation>
    <scope>NUCLEOTIDE SEQUENCE</scope>
    <source>
        <strain evidence="1">HI-2016</strain>
    </source>
</reference>
<evidence type="ECO:0000313" key="1">
    <source>
        <dbReference type="EMBL" id="KAG9347963.1"/>
    </source>
</evidence>
<comment type="caution">
    <text evidence="1">The sequence shown here is derived from an EMBL/GenBank/DDBJ whole genome shotgun (WGS) entry which is preliminary data.</text>
</comment>
<dbReference type="OrthoDB" id="5340910at2759"/>
<proteinExistence type="predicted"/>
<dbReference type="Proteomes" id="UP000824540">
    <property type="component" value="Unassembled WGS sequence"/>
</dbReference>